<protein>
    <recommendedName>
        <fullName evidence="3">Sulfotransferase family protein</fullName>
    </recommendedName>
</protein>
<gene>
    <name evidence="1" type="ORF">OA50_00261</name>
</gene>
<accession>A0A0B3RWB7</accession>
<dbReference type="RefSeq" id="WP_043136339.1">
    <property type="nucleotide sequence ID" value="NZ_JSUQ01000001.1"/>
</dbReference>
<dbReference type="SUPFAM" id="SSF52540">
    <property type="entry name" value="P-loop containing nucleoside triphosphate hydrolases"/>
    <property type="match status" value="1"/>
</dbReference>
<dbReference type="InterPro" id="IPR027417">
    <property type="entry name" value="P-loop_NTPase"/>
</dbReference>
<keyword evidence="2" id="KW-1185">Reference proteome</keyword>
<dbReference type="EMBL" id="JSUQ01000001">
    <property type="protein sequence ID" value="KHQ55225.1"/>
    <property type="molecule type" value="Genomic_DNA"/>
</dbReference>
<evidence type="ECO:0000313" key="1">
    <source>
        <dbReference type="EMBL" id="KHQ55225.1"/>
    </source>
</evidence>
<evidence type="ECO:0000313" key="2">
    <source>
        <dbReference type="Proteomes" id="UP000030960"/>
    </source>
</evidence>
<sequence>MTETAAQSPFAPRSDGTRRCVVHIGLSKTGTTAIQSVLHANWGLLKTRGLFFPNLYGERYAQISLSAYVQLASGDDLPQYIARRLPLETPEKRAAFVQGFPARLHNAINEVANLQAPGTVLLSCEDLSLSVRTDEQFSILRELVEPRFDEVTYLIYIRRQEDRILSRYSQTLRGGVSHTLDEFMTNPALYDTRTVLDRWAAHVGRDRLHVRLFDRSTLDGGDLMQDFFGLFGVNPAELSISERSNEAYWPEAVPFLVRMNQLLPELGDRLPAGFRARLVQALDGAAAGREKLRLTPEQAQEIRRRNAPHEKAILETYFPERETLFPERPLPAPQAQEADDEADAVARVAIEVLLDWWDEMTVAKRTEAAARQEVDHIETF</sequence>
<reference evidence="1 2" key="1">
    <citation type="submission" date="2014-10" db="EMBL/GenBank/DDBJ databases">
        <title>Genome sequence of Ponticoccus sp. strain UMTAT08 isolated from clonal culture of toxic dinoflagellate Alexandrium tamiyavanichii.</title>
        <authorList>
            <person name="Gan H.Y."/>
            <person name="Muhd D.-D."/>
            <person name="Mohd Noor M.E."/>
            <person name="Yeong Y.S."/>
            <person name="Usup G."/>
        </authorList>
    </citation>
    <scope>NUCLEOTIDE SEQUENCE [LARGE SCALE GENOMIC DNA]</scope>
    <source>
        <strain evidence="1 2">UMTAT08</strain>
    </source>
</reference>
<comment type="caution">
    <text evidence="1">The sequence shown here is derived from an EMBL/GenBank/DDBJ whole genome shotgun (WGS) entry which is preliminary data.</text>
</comment>
<dbReference type="OrthoDB" id="547419at2"/>
<organism evidence="1 2">
    <name type="scientific">Mameliella alba</name>
    <dbReference type="NCBI Taxonomy" id="561184"/>
    <lineage>
        <taxon>Bacteria</taxon>
        <taxon>Pseudomonadati</taxon>
        <taxon>Pseudomonadota</taxon>
        <taxon>Alphaproteobacteria</taxon>
        <taxon>Rhodobacterales</taxon>
        <taxon>Roseobacteraceae</taxon>
        <taxon>Mameliella</taxon>
    </lineage>
</organism>
<dbReference type="Proteomes" id="UP000030960">
    <property type="component" value="Unassembled WGS sequence"/>
</dbReference>
<dbReference type="STRING" id="561184.SAMN05216376_103265"/>
<dbReference type="AlphaFoldDB" id="A0A0B3RWB7"/>
<name>A0A0B3RWB7_9RHOB</name>
<proteinExistence type="predicted"/>
<dbReference type="Gene3D" id="3.40.50.300">
    <property type="entry name" value="P-loop containing nucleotide triphosphate hydrolases"/>
    <property type="match status" value="1"/>
</dbReference>
<evidence type="ECO:0008006" key="3">
    <source>
        <dbReference type="Google" id="ProtNLM"/>
    </source>
</evidence>